<comment type="caution">
    <text evidence="16">The sequence shown here is derived from an EMBL/GenBank/DDBJ whole genome shotgun (WGS) entry which is preliminary data.</text>
</comment>
<feature type="transmembrane region" description="Helical" evidence="13">
    <location>
        <begin position="293"/>
        <end position="312"/>
    </location>
</feature>
<evidence type="ECO:0000256" key="8">
    <source>
        <dbReference type="ARBA" id="ARBA00022692"/>
    </source>
</evidence>
<evidence type="ECO:0000256" key="7">
    <source>
        <dbReference type="ARBA" id="ARBA00022618"/>
    </source>
</evidence>
<feature type="transmembrane region" description="Helical" evidence="13">
    <location>
        <begin position="194"/>
        <end position="220"/>
    </location>
</feature>
<evidence type="ECO:0000259" key="14">
    <source>
        <dbReference type="Pfam" id="PF02687"/>
    </source>
</evidence>
<dbReference type="GO" id="GO:0051301">
    <property type="term" value="P:cell division"/>
    <property type="evidence" value="ECO:0007669"/>
    <property type="project" value="UniProtKB-KW"/>
</dbReference>
<name>A0A841GBE0_9GAMM</name>
<dbReference type="InterPro" id="IPR047590">
    <property type="entry name" value="FtsX_proteobact-type"/>
</dbReference>
<evidence type="ECO:0000256" key="3">
    <source>
        <dbReference type="ARBA" id="ARBA00011160"/>
    </source>
</evidence>
<dbReference type="Gene3D" id="3.30.70.3040">
    <property type="match status" value="1"/>
</dbReference>
<evidence type="ECO:0000256" key="10">
    <source>
        <dbReference type="ARBA" id="ARBA00023136"/>
    </source>
</evidence>
<evidence type="ECO:0000259" key="15">
    <source>
        <dbReference type="Pfam" id="PF18075"/>
    </source>
</evidence>
<dbReference type="Pfam" id="PF02687">
    <property type="entry name" value="FtsX"/>
    <property type="match status" value="1"/>
</dbReference>
<keyword evidence="7 12" id="KW-0132">Cell division</keyword>
<keyword evidence="10 12" id="KW-0472">Membrane</keyword>
<keyword evidence="9 13" id="KW-1133">Transmembrane helix</keyword>
<keyword evidence="11 12" id="KW-0131">Cell cycle</keyword>
<evidence type="ECO:0000313" key="16">
    <source>
        <dbReference type="EMBL" id="MBB6056454.1"/>
    </source>
</evidence>
<evidence type="ECO:0000256" key="9">
    <source>
        <dbReference type="ARBA" id="ARBA00022989"/>
    </source>
</evidence>
<sequence>MARKATSHVQPSPGQGSRFSLWVYIHLQQLRQTMREIWHTPLTSLMTIGVIGVSLALPAALMVILKNAESVTAQWQSGTQITLYLQKGTTEAELQALQDRIRQNRQVESVRYISPEQGMSEFKALSGFSEAQAYLSDNPLPPVLEVKPWQAFRSPQESEQLLQSLKQESAVQQAKLDIQWVTRLNGIIALARQLVHVFGGFLVIGLLLTVANTLRLYIFSRRAEIEVMKLVGATDGFIQRPFLYLGFWYGVVGGLLAWWLSEVLLLLSEEAVTYLAELYDSSFRLTGLGSADGGLLILLGVSLSMGAAWFSVHKHLSEIEPQ</sequence>
<evidence type="ECO:0000313" key="17">
    <source>
        <dbReference type="Proteomes" id="UP000585721"/>
    </source>
</evidence>
<dbReference type="RefSeq" id="WP_188027186.1">
    <property type="nucleotide sequence ID" value="NZ_JACHGR010000008.1"/>
</dbReference>
<accession>A0A841GBE0</accession>
<feature type="transmembrane region" description="Helical" evidence="13">
    <location>
        <begin position="241"/>
        <end position="260"/>
    </location>
</feature>
<gene>
    <name evidence="16" type="ORF">HNR75_002392</name>
</gene>
<keyword evidence="6 12" id="KW-0997">Cell inner membrane</keyword>
<evidence type="ECO:0000256" key="11">
    <source>
        <dbReference type="ARBA" id="ARBA00023306"/>
    </source>
</evidence>
<keyword evidence="8 13" id="KW-0812">Transmembrane</keyword>
<proteinExistence type="inferred from homology"/>
<feature type="domain" description="ABC3 transporter permease C-terminal" evidence="14">
    <location>
        <begin position="197"/>
        <end position="312"/>
    </location>
</feature>
<reference evidence="16 17" key="1">
    <citation type="submission" date="2020-08" db="EMBL/GenBank/DDBJ databases">
        <title>Genomic Encyclopedia of Type Strains, Phase IV (KMG-IV): sequencing the most valuable type-strain genomes for metagenomic binning, comparative biology and taxonomic classification.</title>
        <authorList>
            <person name="Goeker M."/>
        </authorList>
    </citation>
    <scope>NUCLEOTIDE SEQUENCE [LARGE SCALE GENOMIC DNA]</scope>
    <source>
        <strain evidence="16 17">DSM 22975</strain>
    </source>
</reference>
<dbReference type="GO" id="GO:0032153">
    <property type="term" value="C:cell division site"/>
    <property type="evidence" value="ECO:0007669"/>
    <property type="project" value="TreeGrafter"/>
</dbReference>
<dbReference type="Proteomes" id="UP000585721">
    <property type="component" value="Unassembled WGS sequence"/>
</dbReference>
<dbReference type="PIRSF" id="PIRSF003097">
    <property type="entry name" value="FtsX"/>
    <property type="match status" value="1"/>
</dbReference>
<evidence type="ECO:0000256" key="13">
    <source>
        <dbReference type="SAM" id="Phobius"/>
    </source>
</evidence>
<evidence type="ECO:0000256" key="12">
    <source>
        <dbReference type="PIRNR" id="PIRNR003097"/>
    </source>
</evidence>
<dbReference type="AlphaFoldDB" id="A0A841GBE0"/>
<evidence type="ECO:0000256" key="2">
    <source>
        <dbReference type="ARBA" id="ARBA00007379"/>
    </source>
</evidence>
<comment type="subcellular location">
    <subcellularLocation>
        <location evidence="1">Cell inner membrane</location>
        <topology evidence="1">Multi-pass membrane protein</topology>
    </subcellularLocation>
</comment>
<evidence type="ECO:0000256" key="4">
    <source>
        <dbReference type="ARBA" id="ARBA00021907"/>
    </source>
</evidence>
<dbReference type="InterPro" id="IPR040690">
    <property type="entry name" value="FtsX_ECD"/>
</dbReference>
<dbReference type="Pfam" id="PF18075">
    <property type="entry name" value="FtsX_ECD"/>
    <property type="match status" value="1"/>
</dbReference>
<protein>
    <recommendedName>
        <fullName evidence="4 12">Cell division protein FtsX</fullName>
    </recommendedName>
</protein>
<dbReference type="EMBL" id="JACHGR010000008">
    <property type="protein sequence ID" value="MBB6056454.1"/>
    <property type="molecule type" value="Genomic_DNA"/>
</dbReference>
<evidence type="ECO:0000256" key="6">
    <source>
        <dbReference type="ARBA" id="ARBA00022519"/>
    </source>
</evidence>
<dbReference type="InterPro" id="IPR003838">
    <property type="entry name" value="ABC3_permease_C"/>
</dbReference>
<keyword evidence="5 12" id="KW-1003">Cell membrane</keyword>
<dbReference type="NCBIfam" id="TIGR00439">
    <property type="entry name" value="FtsX_Gneg"/>
    <property type="match status" value="1"/>
</dbReference>
<evidence type="ECO:0000256" key="1">
    <source>
        <dbReference type="ARBA" id="ARBA00004429"/>
    </source>
</evidence>
<organism evidence="16 17">
    <name type="scientific">Tolumonas osonensis</name>
    <dbReference type="NCBI Taxonomy" id="675874"/>
    <lineage>
        <taxon>Bacteria</taxon>
        <taxon>Pseudomonadati</taxon>
        <taxon>Pseudomonadota</taxon>
        <taxon>Gammaproteobacteria</taxon>
        <taxon>Aeromonadales</taxon>
        <taxon>Aeromonadaceae</taxon>
        <taxon>Tolumonas</taxon>
    </lineage>
</organism>
<comment type="function">
    <text evidence="12">Part of the ABC transporter FtsEX involved in cellular division.</text>
</comment>
<dbReference type="PANTHER" id="PTHR47755:SF1">
    <property type="entry name" value="CELL DIVISION PROTEIN FTSX"/>
    <property type="match status" value="1"/>
</dbReference>
<comment type="subunit">
    <text evidence="3">Forms a membrane-associated complex with FtsE.</text>
</comment>
<feature type="domain" description="FtsX extracellular" evidence="15">
    <location>
        <begin position="80"/>
        <end position="172"/>
    </location>
</feature>
<feature type="transmembrane region" description="Helical" evidence="13">
    <location>
        <begin position="42"/>
        <end position="65"/>
    </location>
</feature>
<dbReference type="PANTHER" id="PTHR47755">
    <property type="entry name" value="CELL DIVISION PROTEIN FTSX"/>
    <property type="match status" value="1"/>
</dbReference>
<dbReference type="InterPro" id="IPR004513">
    <property type="entry name" value="FtsX"/>
</dbReference>
<keyword evidence="17" id="KW-1185">Reference proteome</keyword>
<dbReference type="GO" id="GO:0005886">
    <property type="term" value="C:plasma membrane"/>
    <property type="evidence" value="ECO:0007669"/>
    <property type="project" value="UniProtKB-SubCell"/>
</dbReference>
<evidence type="ECO:0000256" key="5">
    <source>
        <dbReference type="ARBA" id="ARBA00022475"/>
    </source>
</evidence>
<comment type="similarity">
    <text evidence="2 12">Belongs to the ABC-4 integral membrane protein family. FtsX subfamily.</text>
</comment>